<evidence type="ECO:0000313" key="1">
    <source>
        <dbReference type="EMBL" id="MQM04587.1"/>
    </source>
</evidence>
<gene>
    <name evidence="1" type="ORF">Taro_037388</name>
</gene>
<dbReference type="EMBL" id="NMUH01003247">
    <property type="protein sequence ID" value="MQM04587.1"/>
    <property type="molecule type" value="Genomic_DNA"/>
</dbReference>
<comment type="caution">
    <text evidence="1">The sequence shown here is derived from an EMBL/GenBank/DDBJ whole genome shotgun (WGS) entry which is preliminary data.</text>
</comment>
<protein>
    <submittedName>
        <fullName evidence="1">Uncharacterized protein</fullName>
    </submittedName>
</protein>
<dbReference type="OrthoDB" id="45007at2759"/>
<name>A0A843WAZ8_COLES</name>
<keyword evidence="2" id="KW-1185">Reference proteome</keyword>
<organism evidence="1 2">
    <name type="scientific">Colocasia esculenta</name>
    <name type="common">Wild taro</name>
    <name type="synonym">Arum esculentum</name>
    <dbReference type="NCBI Taxonomy" id="4460"/>
    <lineage>
        <taxon>Eukaryota</taxon>
        <taxon>Viridiplantae</taxon>
        <taxon>Streptophyta</taxon>
        <taxon>Embryophyta</taxon>
        <taxon>Tracheophyta</taxon>
        <taxon>Spermatophyta</taxon>
        <taxon>Magnoliopsida</taxon>
        <taxon>Liliopsida</taxon>
        <taxon>Araceae</taxon>
        <taxon>Aroideae</taxon>
        <taxon>Colocasieae</taxon>
        <taxon>Colocasia</taxon>
    </lineage>
</organism>
<evidence type="ECO:0000313" key="2">
    <source>
        <dbReference type="Proteomes" id="UP000652761"/>
    </source>
</evidence>
<dbReference type="Proteomes" id="UP000652761">
    <property type="component" value="Unassembled WGS sequence"/>
</dbReference>
<dbReference type="Gene3D" id="3.60.21.10">
    <property type="match status" value="1"/>
</dbReference>
<sequence length="164" mass="18688">MQKLKPASGIFSLFNQRQGPEWYQSIEKCLAGADRQKQPGKIFVAHWVLGYANYQYVDITFFGHIQSYKRTCQLYENTCPTLEKSHFKGQMNRTIHVVAAQTRTSWSLCKDYNFGFMKLTMPGAVDNKKSSNSNVYDSFTITREYTNVVACVKDSSTAPNILAT</sequence>
<reference evidence="1" key="1">
    <citation type="submission" date="2017-07" db="EMBL/GenBank/DDBJ databases">
        <title>Taro Niue Genome Assembly and Annotation.</title>
        <authorList>
            <person name="Atibalentja N."/>
            <person name="Keating K."/>
            <person name="Fields C.J."/>
        </authorList>
    </citation>
    <scope>NUCLEOTIDE SEQUENCE</scope>
    <source>
        <strain evidence="1">Niue_2</strain>
        <tissue evidence="1">Leaf</tissue>
    </source>
</reference>
<dbReference type="PANTHER" id="PTHR45778">
    <property type="entry name" value="PURPLE ACID PHOSPHATASE-RELATED"/>
    <property type="match status" value="1"/>
</dbReference>
<dbReference type="PANTHER" id="PTHR45778:SF6">
    <property type="entry name" value="INACTIVE PURPLE ACID PHOSPHATASE 24-RELATED"/>
    <property type="match status" value="1"/>
</dbReference>
<dbReference type="AlphaFoldDB" id="A0A843WAZ8"/>
<proteinExistence type="predicted"/>
<dbReference type="InterPro" id="IPR029052">
    <property type="entry name" value="Metallo-depent_PP-like"/>
</dbReference>
<accession>A0A843WAZ8</accession>